<feature type="compositionally biased region" description="Basic and acidic residues" evidence="1">
    <location>
        <begin position="15"/>
        <end position="25"/>
    </location>
</feature>
<evidence type="ECO:0000313" key="3">
    <source>
        <dbReference type="EMBL" id="SMC63314.1"/>
    </source>
</evidence>
<evidence type="ECO:0000256" key="2">
    <source>
        <dbReference type="SAM" id="Phobius"/>
    </source>
</evidence>
<accession>A0A1W2ARV1</accession>
<evidence type="ECO:0000256" key="1">
    <source>
        <dbReference type="SAM" id="MobiDB-lite"/>
    </source>
</evidence>
<keyword evidence="2" id="KW-0812">Transmembrane</keyword>
<dbReference type="RefSeq" id="WP_084067922.1">
    <property type="nucleotide sequence ID" value="NZ_FWXY01000006.1"/>
</dbReference>
<keyword evidence="2" id="KW-0472">Membrane</keyword>
<dbReference type="EMBL" id="FWXY01000006">
    <property type="protein sequence ID" value="SMC63314.1"/>
    <property type="molecule type" value="Genomic_DNA"/>
</dbReference>
<dbReference type="Proteomes" id="UP000192418">
    <property type="component" value="Unassembled WGS sequence"/>
</dbReference>
<proteinExistence type="predicted"/>
<keyword evidence="4" id="KW-1185">Reference proteome</keyword>
<feature type="transmembrane region" description="Helical" evidence="2">
    <location>
        <begin position="36"/>
        <end position="58"/>
    </location>
</feature>
<dbReference type="STRING" id="1121400.SAMN02746065_10649"/>
<dbReference type="AlphaFoldDB" id="A0A1W2ARV1"/>
<organism evidence="3 4">
    <name type="scientific">Desulfocicer vacuolatum DSM 3385</name>
    <dbReference type="NCBI Taxonomy" id="1121400"/>
    <lineage>
        <taxon>Bacteria</taxon>
        <taxon>Pseudomonadati</taxon>
        <taxon>Thermodesulfobacteriota</taxon>
        <taxon>Desulfobacteria</taxon>
        <taxon>Desulfobacterales</taxon>
        <taxon>Desulfobacteraceae</taxon>
        <taxon>Desulfocicer</taxon>
    </lineage>
</organism>
<feature type="region of interest" description="Disordered" evidence="1">
    <location>
        <begin position="1"/>
        <end position="25"/>
    </location>
</feature>
<sequence length="547" mass="60627">MTDSDDVKKNQRVAEQADGRGKGTGKKEGWFLSPPVWVMVAGLVLIFALNFFCIIKVMTLEIEKNILKQKETALQADIERHTDILQSLPSLESQRGELKKHIVNLQGKLSDLIRRETELIQNIETRKKELHTAVAQRSQADAAAMSARKETGRLQSEISAKESKKGTLEITVEKLRQDEVRQKAIAETLASKVQSLQTDIDILNRTKEKNLLELEGLTRDNKRLAKVNTDLVEIAKAMDESRKMADAAVNVLKETTAKAKNAVVSLETHAQTTEKTVQGLTRADADLSGLMESMGNEKNLLKTAITDLGEAGTEAGKQVKRLSRQLNAPIENLNKDVATLSIHTEAVGEYADVLAVIQEKITSSEKDFTSVTRKLESSQIFLGQEVNLLQKEKIRLGGSLSEFEISVHVAENTMALLKKTALDLGGLDFTEKRLAIQKVVDELSVLQQQMEIKQQGVGELMEKFKQSVDSANVDVGVLHAGALKIESGGQKLTDTTMALNHQVEAVKTAVKNLNELMEQNSPMYIFRPENSIVDSYRAINEHKEQSK</sequence>
<evidence type="ECO:0000313" key="4">
    <source>
        <dbReference type="Proteomes" id="UP000192418"/>
    </source>
</evidence>
<name>A0A1W2ARV1_9BACT</name>
<keyword evidence="2" id="KW-1133">Transmembrane helix</keyword>
<protein>
    <submittedName>
        <fullName evidence="3">Uncharacterized protein</fullName>
    </submittedName>
</protein>
<reference evidence="3 4" key="1">
    <citation type="submission" date="2017-04" db="EMBL/GenBank/DDBJ databases">
        <authorList>
            <person name="Afonso C.L."/>
            <person name="Miller P.J."/>
            <person name="Scott M.A."/>
            <person name="Spackman E."/>
            <person name="Goraichik I."/>
            <person name="Dimitrov K.M."/>
            <person name="Suarez D.L."/>
            <person name="Swayne D.E."/>
        </authorList>
    </citation>
    <scope>NUCLEOTIDE SEQUENCE [LARGE SCALE GENOMIC DNA]</scope>
    <source>
        <strain evidence="3 4">DSM 3385</strain>
    </source>
</reference>
<gene>
    <name evidence="3" type="ORF">SAMN02746065_10649</name>
</gene>